<dbReference type="PANTHER" id="PTHR31268">
    <property type="match status" value="1"/>
</dbReference>
<dbReference type="SUPFAM" id="SSF51445">
    <property type="entry name" value="(Trans)glycosidases"/>
    <property type="match status" value="2"/>
</dbReference>
<feature type="region of interest" description="Disordered" evidence="3">
    <location>
        <begin position="516"/>
        <end position="544"/>
    </location>
</feature>
<comment type="similarity">
    <text evidence="1">Belongs to the glycosyl hydrolases 36 family.</text>
</comment>
<feature type="compositionally biased region" description="Low complexity" evidence="3">
    <location>
        <begin position="116"/>
        <end position="161"/>
    </location>
</feature>
<evidence type="ECO:0000313" key="5">
    <source>
        <dbReference type="Proteomes" id="UP001054857"/>
    </source>
</evidence>
<evidence type="ECO:0000256" key="2">
    <source>
        <dbReference type="ARBA" id="ARBA00023277"/>
    </source>
</evidence>
<sequence length="1232" mass="126676">MPLTTPWSAVGLSRGLCRLRPVSPLLSCQTRASSFLGIAPATSRQLYRPSRPAFLGVASQLKPQQGLQAASKGLPKSPAASSPLPLPPLPVPTASLVPAPTAAAAAGNPSAPAPTSPLSGAPLSPSALPLDMMSGPGAAAAGVAARQPLPQQQQQQQSVVGAGAGGAGPASSSSPAPSPSIIHLTVASGAVVAPELDYTVVLDMLHKHAGAHPAASQHGGVVLGLSSPVGPTAAIDLCIGQLNFTRLLACARNKLWWMTPEWRTATWALPPETQFLLAELGPEGPYALLLPLIDGDFRATLRPPAKRSEGENGELVLRLESGSPDVTGSRWDSVLYIGASWDPYELVDRGVAAAAALSGGARPRTAKAMPPSLDGFGWCTWDAFYSTVSARGLAEGLSSLEDGGVCPQLLIIDDGWQMTDVDPPMRKTPAAELADKLRVEGEPRRLLEATQDEFFYESQEVMADTAAQLPPGTSAATLMPTLANLGPQHHTPSHSGSSADMIDLHSSGEVAAADNTEGAAAGGVSSSGAAQQQQGQQPTGVVDSSGVGVSIAEAVARAGRTGGDQPAAAAPSLPERRAAPKAAASNPNAPNGPTSSSLSLTPVTANSSSSSSAVWLARASQKVAGWLMGLATAGFLIFYQWVVEPAPPNSLAVRAFAAAAKGILRPAMLSFYANASDFTRRLTSVRANGKFSSPDAGPEADWVGVPEALGTVVAHIKRKFGVRYIYCWHGLPGYWAGVMPTDGGEPGGGAGVLGLTSHLRYAAPTAGVLEIEPSMAWNPAVLAGIGVVTDPHRLYHAMHRYLADCGVDGVKVDCQAGVGLIGSAMGGGAALSATYQGALEGSVAAHFPGNHVINCMCHSTENIYRMSNTAVARASDDFYPRDPASSHPHIAACAYNSLFLGALLQPDWDMFHSKHPAARLHAVARAVSGGPVYVSDKPGDHDFSLLHTLVLADGSVLRGGLPGRPSRDCLFKDVLRDGKSLLKVWNTNPVTGVVGVLHLQGSSWDRTRRKFHVHDKAPRPLATWVRPYDVDAFRPPSTAATAAAAAALAASFEPGSSSSSSSSSPAAAAAAAARSAPPEFAVFCRNSGAVSLLRGHEGVQVFLHSGEADVVTVARLMRSGTTAFACLGLANMINGGGALRAVRQETNSPALPTVVSGGAASAATSSGFGATEVVFTLTVRGHGDLLAYCSREPDVVRLNGARLQPEVSYSFLPGAAVQMAEGADGTAGGGEA</sequence>
<dbReference type="EMBL" id="BMAR01000036">
    <property type="protein sequence ID" value="GFR50303.1"/>
    <property type="molecule type" value="Genomic_DNA"/>
</dbReference>
<organism evidence="4 5">
    <name type="scientific">Astrephomene gubernaculifera</name>
    <dbReference type="NCBI Taxonomy" id="47775"/>
    <lineage>
        <taxon>Eukaryota</taxon>
        <taxon>Viridiplantae</taxon>
        <taxon>Chlorophyta</taxon>
        <taxon>core chlorophytes</taxon>
        <taxon>Chlorophyceae</taxon>
        <taxon>CS clade</taxon>
        <taxon>Chlamydomonadales</taxon>
        <taxon>Astrephomenaceae</taxon>
        <taxon>Astrephomene</taxon>
    </lineage>
</organism>
<dbReference type="AlphaFoldDB" id="A0AAD3E119"/>
<comment type="caution">
    <text evidence="4">The sequence shown here is derived from an EMBL/GenBank/DDBJ whole genome shotgun (WGS) entry which is preliminary data.</text>
</comment>
<dbReference type="Pfam" id="PF05691">
    <property type="entry name" value="Raffinose_syn"/>
    <property type="match status" value="3"/>
</dbReference>
<feature type="compositionally biased region" description="Low complexity" evidence="3">
    <location>
        <begin position="580"/>
        <end position="603"/>
    </location>
</feature>
<protein>
    <recommendedName>
        <fullName evidence="6">Raffinose synthase</fullName>
    </recommendedName>
</protein>
<dbReference type="InterPro" id="IPR017853">
    <property type="entry name" value="GH"/>
</dbReference>
<evidence type="ECO:0000256" key="1">
    <source>
        <dbReference type="ARBA" id="ARBA00007240"/>
    </source>
</evidence>
<dbReference type="Proteomes" id="UP001054857">
    <property type="component" value="Unassembled WGS sequence"/>
</dbReference>
<accession>A0AAD3E119</accession>
<feature type="compositionally biased region" description="Low complexity" evidence="3">
    <location>
        <begin position="69"/>
        <end position="83"/>
    </location>
</feature>
<feature type="non-terminal residue" evidence="4">
    <location>
        <position position="1"/>
    </location>
</feature>
<dbReference type="InterPro" id="IPR008811">
    <property type="entry name" value="Glycosyl_hydrolases_36"/>
</dbReference>
<dbReference type="PANTHER" id="PTHR31268:SF32">
    <property type="entry name" value="GALACTINOL--SUCROSE GALACTOSYLTRANSFERASE 2-RELATED"/>
    <property type="match status" value="1"/>
</dbReference>
<feature type="region of interest" description="Disordered" evidence="3">
    <location>
        <begin position="471"/>
        <end position="501"/>
    </location>
</feature>
<reference evidence="4 5" key="1">
    <citation type="journal article" date="2021" name="Sci. Rep.">
        <title>Genome sequencing of the multicellular alga Astrephomene provides insights into convergent evolution of germ-soma differentiation.</title>
        <authorList>
            <person name="Yamashita S."/>
            <person name="Yamamoto K."/>
            <person name="Matsuzaki R."/>
            <person name="Suzuki S."/>
            <person name="Yamaguchi H."/>
            <person name="Hirooka S."/>
            <person name="Minakuchi Y."/>
            <person name="Miyagishima S."/>
            <person name="Kawachi M."/>
            <person name="Toyoda A."/>
            <person name="Nozaki H."/>
        </authorList>
    </citation>
    <scope>NUCLEOTIDE SEQUENCE [LARGE SCALE GENOMIC DNA]</scope>
    <source>
        <strain evidence="4 5">NIES-4017</strain>
    </source>
</reference>
<feature type="region of interest" description="Disordered" evidence="3">
    <location>
        <begin position="102"/>
        <end position="178"/>
    </location>
</feature>
<feature type="region of interest" description="Disordered" evidence="3">
    <location>
        <begin position="66"/>
        <end position="87"/>
    </location>
</feature>
<evidence type="ECO:0000256" key="3">
    <source>
        <dbReference type="SAM" id="MobiDB-lite"/>
    </source>
</evidence>
<gene>
    <name evidence="4" type="ORF">Agub_g12493</name>
</gene>
<proteinExistence type="inferred from homology"/>
<name>A0AAD3E119_9CHLO</name>
<evidence type="ECO:0000313" key="4">
    <source>
        <dbReference type="EMBL" id="GFR50303.1"/>
    </source>
</evidence>
<evidence type="ECO:0008006" key="6">
    <source>
        <dbReference type="Google" id="ProtNLM"/>
    </source>
</evidence>
<feature type="region of interest" description="Disordered" evidence="3">
    <location>
        <begin position="557"/>
        <end position="603"/>
    </location>
</feature>
<keyword evidence="2" id="KW-0119">Carbohydrate metabolism</keyword>
<keyword evidence="5" id="KW-1185">Reference proteome</keyword>